<feature type="domain" description="Helicase C-terminal" evidence="2">
    <location>
        <begin position="920"/>
        <end position="967"/>
    </location>
</feature>
<gene>
    <name evidence="3" type="ORF">ASU35_04940</name>
</gene>
<keyword evidence="4" id="KW-1185">Reference proteome</keyword>
<dbReference type="SUPFAM" id="SSF52540">
    <property type="entry name" value="P-loop containing nucleoside triphosphate hydrolases"/>
    <property type="match status" value="1"/>
</dbReference>
<evidence type="ECO:0000256" key="1">
    <source>
        <dbReference type="SAM" id="Coils"/>
    </source>
</evidence>
<accession>A0A0V8QJ43</accession>
<dbReference type="Gene3D" id="3.40.50.300">
    <property type="entry name" value="P-loop containing nucleotide triphosphate hydrolases"/>
    <property type="match status" value="1"/>
</dbReference>
<protein>
    <recommendedName>
        <fullName evidence="2">Helicase C-terminal domain-containing protein</fullName>
    </recommendedName>
</protein>
<name>A0A0V8QJ43_9FIRM</name>
<sequence>MNDYNVVAKFLTDKYIDRVSGRDFPERIVGEDPEKVVMAGTMAEDRNEETFEGGYREELSKQFESIPSISLSFHIDKNSAGSLRIIPRGLLFYTVLPTYEEVKDYIIRIQSERDHCIYESIEELKEKYPDAHYQLPQVYKKVAIEEVLKDGIEVSLADITCGKTHLESVINDQLNLIADQIVDEIRIVPDADLFFSDLIDKDRFELKCVAKPDRVNAHWSVDIYQIISEEDGDYYFTFQMVNKTAKPDRQNLGYLPKIYDAGMTVVADEGIKFKEIPMRYFKTGFKKKDPVYAVAENASVEFDVDKNALRTVNIPRYYQMRTITIDKYSAYTKFNVLIEDPVKNLKFILSELKKDYQNCHEEFNNAEGLSDVARENYRDALSDYETEIARFEDGIQQIEYTDWVKRAFVLMNKTFQTKLDSNTHPIEGWRLFQIVFIVSMICEVIRGEYKDDPDPALKKADNDIANLLYFPTGGGKTEAFLGITVFSMFFDRVRGKDEGVTAILKYPLRLLAVQQLERVLTVVMKANIVRKQEAQLRDTNAFFLGFFVGQANTPNRIDPYEQLSNRGNQNASKQLILESDQETLNEYYRFIDTCPVCGKKMINVKFNQEGWRLEHVCDNPDCEIHALPLYIVDSEIYRYLPSVIVSTIDKMAMVGTTDEFKMLFGQVKNRCKIHGFTSGSKCLCAKAGCKNPLETVKLLKDPIPTLFIQDELHLVKESLGTFDSHYESFLKYYAEKLVPEPQRKKIRYVGATATISMYEEHLNNLYHMNGRRFPCEYPLMQNNRNFYSKTDENDITRIILGYVPYGRSITDSVWQSVLAMRVIVYDMMTHAEDYHDLLKNEYGYQGTVEELKEKLYDYWIELVYNKVKNDVNNLYNAFQNQANNYLEDKGIPKYYPESMTSDTDFQSVRKTLFEIQENRKNLESKNLLLATSTISHGVDEDSFNVMYFFGIPNNNAEYIQAYSRTGRRYTGIVMDLIRLTRVRDRSYLKNFVIFHQNKDDLVEPVPINRWAKNAVYCTLPGLLVATLYQYYAPALNIENVYSASTWKKAFENEDIDPKEVAQILIGAYGCNDGEKMSDAYREAIIDEVLRICNGLKTYTPGPNEFLSDGISRYSRGNKKPMRSLRDTEEQVTIRID</sequence>
<evidence type="ECO:0000259" key="2">
    <source>
        <dbReference type="Pfam" id="PF00271"/>
    </source>
</evidence>
<feature type="coiled-coil region" evidence="1">
    <location>
        <begin position="349"/>
        <end position="394"/>
    </location>
</feature>
<dbReference type="EMBL" id="LNAM01000002">
    <property type="protein sequence ID" value="KSV60524.1"/>
    <property type="molecule type" value="Genomic_DNA"/>
</dbReference>
<keyword evidence="1" id="KW-0175">Coiled coil</keyword>
<reference evidence="3 4" key="1">
    <citation type="submission" date="2015-11" db="EMBL/GenBank/DDBJ databases">
        <title>Butyribacter intestini gen. nov., sp. nov., a butyric acid-producing bacterium of the family Lachnospiraceae isolated from the human faeces.</title>
        <authorList>
            <person name="Zou Y."/>
            <person name="Xue W."/>
            <person name="Luo G."/>
            <person name="Lv M."/>
        </authorList>
    </citation>
    <scope>NUCLEOTIDE SEQUENCE [LARGE SCALE GENOMIC DNA]</scope>
    <source>
        <strain evidence="3 4">ACET-33324</strain>
    </source>
</reference>
<organism evidence="3 4">
    <name type="scientific">Acetivibrio ethanolgignens</name>
    <dbReference type="NCBI Taxonomy" id="290052"/>
    <lineage>
        <taxon>Bacteria</taxon>
        <taxon>Bacillati</taxon>
        <taxon>Bacillota</taxon>
        <taxon>Clostridia</taxon>
        <taxon>Eubacteriales</taxon>
        <taxon>Oscillospiraceae</taxon>
        <taxon>Acetivibrio</taxon>
    </lineage>
</organism>
<comment type="caution">
    <text evidence="3">The sequence shown here is derived from an EMBL/GenBank/DDBJ whole genome shotgun (WGS) entry which is preliminary data.</text>
</comment>
<dbReference type="CDD" id="cd18785">
    <property type="entry name" value="SF2_C"/>
    <property type="match status" value="1"/>
</dbReference>
<dbReference type="InterPro" id="IPR027417">
    <property type="entry name" value="P-loop_NTPase"/>
</dbReference>
<dbReference type="Proteomes" id="UP000054874">
    <property type="component" value="Unassembled WGS sequence"/>
</dbReference>
<dbReference type="STRING" id="290052.ASU35_04940"/>
<proteinExistence type="predicted"/>
<evidence type="ECO:0000313" key="4">
    <source>
        <dbReference type="Proteomes" id="UP000054874"/>
    </source>
</evidence>
<evidence type="ECO:0000313" key="3">
    <source>
        <dbReference type="EMBL" id="KSV60524.1"/>
    </source>
</evidence>
<dbReference type="InterPro" id="IPR001650">
    <property type="entry name" value="Helicase_C-like"/>
</dbReference>
<dbReference type="AlphaFoldDB" id="A0A0V8QJ43"/>
<dbReference type="OrthoDB" id="713315at2"/>
<dbReference type="Pfam" id="PF00271">
    <property type="entry name" value="Helicase_C"/>
    <property type="match status" value="1"/>
</dbReference>
<dbReference type="RefSeq" id="WP_058351240.1">
    <property type="nucleotide sequence ID" value="NZ_CABMMD010000002.1"/>
</dbReference>